<dbReference type="GO" id="GO:0031966">
    <property type="term" value="C:mitochondrial membrane"/>
    <property type="evidence" value="ECO:0007669"/>
    <property type="project" value="UniProtKB-SubCell"/>
</dbReference>
<sequence>MFLFTILLSWTLSMIFMGLKHPLSFGFILLLQTIIISTSSSIMNFDYWFSYILFLIMIGGLLILFIYMTSIASNEKFKFSFKLLLFVSLALIALFLISLMMDKLLILLNMHTYDLVNQSIYNLNLSMNKYMNFPSMLMTILLMIYLLITLIAIVKMTQSNLGPLRQTL</sequence>
<evidence type="ECO:0000256" key="10">
    <source>
        <dbReference type="ARBA" id="ARBA00022989"/>
    </source>
</evidence>
<evidence type="ECO:0000313" key="17">
    <source>
        <dbReference type="EMBL" id="AYN50445.1"/>
    </source>
</evidence>
<keyword evidence="5" id="KW-0813">Transport</keyword>
<comment type="subcellular location">
    <subcellularLocation>
        <location evidence="1">Mitochondrion membrane</location>
        <topology evidence="1">Multi-pass membrane protein</topology>
    </subcellularLocation>
</comment>
<dbReference type="InterPro" id="IPR050269">
    <property type="entry name" value="ComplexI_Subunit6"/>
</dbReference>
<evidence type="ECO:0000256" key="6">
    <source>
        <dbReference type="ARBA" id="ARBA00022660"/>
    </source>
</evidence>
<keyword evidence="12 17" id="KW-0496">Mitochondrion</keyword>
<evidence type="ECO:0000256" key="4">
    <source>
        <dbReference type="ARBA" id="ARBA00021095"/>
    </source>
</evidence>
<evidence type="ECO:0000256" key="14">
    <source>
        <dbReference type="ARBA" id="ARBA00031019"/>
    </source>
</evidence>
<evidence type="ECO:0000256" key="13">
    <source>
        <dbReference type="ARBA" id="ARBA00023136"/>
    </source>
</evidence>
<evidence type="ECO:0000256" key="1">
    <source>
        <dbReference type="ARBA" id="ARBA00004225"/>
    </source>
</evidence>
<keyword evidence="8" id="KW-1278">Translocase</keyword>
<evidence type="ECO:0000256" key="11">
    <source>
        <dbReference type="ARBA" id="ARBA00023027"/>
    </source>
</evidence>
<proteinExistence type="inferred from homology"/>
<keyword evidence="6" id="KW-0679">Respiratory chain</keyword>
<dbReference type="GO" id="GO:0008137">
    <property type="term" value="F:NADH dehydrogenase (ubiquinone) activity"/>
    <property type="evidence" value="ECO:0007669"/>
    <property type="project" value="UniProtKB-EC"/>
</dbReference>
<dbReference type="AlphaFoldDB" id="A0A3G2JZH1"/>
<comment type="similarity">
    <text evidence="2">Belongs to the complex I subunit 6 family.</text>
</comment>
<feature type="transmembrane region" description="Helical" evidence="16">
    <location>
        <begin position="48"/>
        <end position="67"/>
    </location>
</feature>
<dbReference type="PANTHER" id="PTHR11435:SF1">
    <property type="entry name" value="NADH-UBIQUINONE OXIDOREDUCTASE CHAIN 6"/>
    <property type="match status" value="1"/>
</dbReference>
<feature type="transmembrane region" description="Helical" evidence="16">
    <location>
        <begin position="133"/>
        <end position="154"/>
    </location>
</feature>
<evidence type="ECO:0000256" key="9">
    <source>
        <dbReference type="ARBA" id="ARBA00022982"/>
    </source>
</evidence>
<keyword evidence="7 16" id="KW-0812">Transmembrane</keyword>
<comment type="catalytic activity">
    <reaction evidence="15">
        <text>a ubiquinone + NADH + 5 H(+)(in) = a ubiquinol + NAD(+) + 4 H(+)(out)</text>
        <dbReference type="Rhea" id="RHEA:29091"/>
        <dbReference type="Rhea" id="RHEA-COMP:9565"/>
        <dbReference type="Rhea" id="RHEA-COMP:9566"/>
        <dbReference type="ChEBI" id="CHEBI:15378"/>
        <dbReference type="ChEBI" id="CHEBI:16389"/>
        <dbReference type="ChEBI" id="CHEBI:17976"/>
        <dbReference type="ChEBI" id="CHEBI:57540"/>
        <dbReference type="ChEBI" id="CHEBI:57945"/>
        <dbReference type="EC" id="7.1.1.2"/>
    </reaction>
</comment>
<name>A0A3G2JZH1_9CUCU</name>
<keyword evidence="13 16" id="KW-0472">Membrane</keyword>
<evidence type="ECO:0000256" key="16">
    <source>
        <dbReference type="SAM" id="Phobius"/>
    </source>
</evidence>
<evidence type="ECO:0000256" key="8">
    <source>
        <dbReference type="ARBA" id="ARBA00022967"/>
    </source>
</evidence>
<organism evidence="17">
    <name type="scientific">Dichotrachelus manueli</name>
    <dbReference type="NCBI Taxonomy" id="1315750"/>
    <lineage>
        <taxon>Eukaryota</taxon>
        <taxon>Metazoa</taxon>
        <taxon>Ecdysozoa</taxon>
        <taxon>Arthropoda</taxon>
        <taxon>Hexapoda</taxon>
        <taxon>Insecta</taxon>
        <taxon>Pterygota</taxon>
        <taxon>Neoptera</taxon>
        <taxon>Endopterygota</taxon>
        <taxon>Coleoptera</taxon>
        <taxon>Polyphaga</taxon>
        <taxon>Cucujiformia</taxon>
        <taxon>Curculionidae</taxon>
        <taxon>Cyclominae</taxon>
        <taxon>Dichotrachelus</taxon>
    </lineage>
</organism>
<evidence type="ECO:0000256" key="12">
    <source>
        <dbReference type="ARBA" id="ARBA00023128"/>
    </source>
</evidence>
<dbReference type="EMBL" id="MH473536">
    <property type="protein sequence ID" value="AYN50445.1"/>
    <property type="molecule type" value="Genomic_DNA"/>
</dbReference>
<geneLocation type="mitochondrion" evidence="17"/>
<keyword evidence="11" id="KW-0520">NAD</keyword>
<protein>
    <recommendedName>
        <fullName evidence="4">NADH-ubiquinone oxidoreductase chain 6</fullName>
        <ecNumber evidence="3">7.1.1.2</ecNumber>
    </recommendedName>
    <alternativeName>
        <fullName evidence="14">NADH dehydrogenase subunit 6</fullName>
    </alternativeName>
</protein>
<keyword evidence="9" id="KW-0249">Electron transport</keyword>
<evidence type="ECO:0000256" key="2">
    <source>
        <dbReference type="ARBA" id="ARBA00005698"/>
    </source>
</evidence>
<dbReference type="PANTHER" id="PTHR11435">
    <property type="entry name" value="NADH UBIQUINONE OXIDOREDUCTASE SUBUNIT ND6"/>
    <property type="match status" value="1"/>
</dbReference>
<reference evidence="17" key="1">
    <citation type="journal article" date="2014" name="Mol. Biol. Evol.">
        <title>Bulk de novo mitogenome assembly from pooled total DNA elucidates the phylogeny of weevils (Coleoptera: Curculionoidea).</title>
        <authorList>
            <person name="Gillett C.P."/>
            <person name="Crampton-Platt A."/>
            <person name="Timmermans M.J."/>
            <person name="Jordal B.H."/>
            <person name="Emerson B.C."/>
            <person name="Vogler A.P."/>
        </authorList>
    </citation>
    <scope>NUCLEOTIDE SEQUENCE</scope>
</reference>
<reference evidence="17" key="2">
    <citation type="submission" date="2018-06" db="EMBL/GenBank/DDBJ databases">
        <authorList>
            <person name="James G."/>
        </authorList>
    </citation>
    <scope>NUCLEOTIDE SEQUENCE</scope>
</reference>
<evidence type="ECO:0000256" key="3">
    <source>
        <dbReference type="ARBA" id="ARBA00012944"/>
    </source>
</evidence>
<evidence type="ECO:0000256" key="15">
    <source>
        <dbReference type="ARBA" id="ARBA00049551"/>
    </source>
</evidence>
<feature type="transmembrane region" description="Helical" evidence="16">
    <location>
        <begin position="21"/>
        <end position="42"/>
    </location>
</feature>
<gene>
    <name evidence="17" type="primary">nad6</name>
</gene>
<keyword evidence="10 16" id="KW-1133">Transmembrane helix</keyword>
<evidence type="ECO:0000256" key="7">
    <source>
        <dbReference type="ARBA" id="ARBA00022692"/>
    </source>
</evidence>
<evidence type="ECO:0000256" key="5">
    <source>
        <dbReference type="ARBA" id="ARBA00022448"/>
    </source>
</evidence>
<dbReference type="EC" id="7.1.1.2" evidence="3"/>
<feature type="transmembrane region" description="Helical" evidence="16">
    <location>
        <begin position="79"/>
        <end position="101"/>
    </location>
</feature>
<accession>A0A3G2JZH1</accession>